<protein>
    <submittedName>
        <fullName evidence="2">Uncharacterized protein</fullName>
    </submittedName>
</protein>
<gene>
    <name evidence="2" type="ORF">ILUMI_19074</name>
</gene>
<dbReference type="OrthoDB" id="6284373at2759"/>
<name>A0A8K0G5T2_IGNLU</name>
<dbReference type="AlphaFoldDB" id="A0A8K0G5T2"/>
<evidence type="ECO:0000313" key="3">
    <source>
        <dbReference type="Proteomes" id="UP000801492"/>
    </source>
</evidence>
<feature type="region of interest" description="Disordered" evidence="1">
    <location>
        <begin position="171"/>
        <end position="192"/>
    </location>
</feature>
<accession>A0A8K0G5T2</accession>
<dbReference type="Proteomes" id="UP000801492">
    <property type="component" value="Unassembled WGS sequence"/>
</dbReference>
<keyword evidence="3" id="KW-1185">Reference proteome</keyword>
<feature type="compositionally biased region" description="Basic and acidic residues" evidence="1">
    <location>
        <begin position="179"/>
        <end position="188"/>
    </location>
</feature>
<sequence length="270" mass="30560">MIGDGPKRDCGIIISRRCRSVFERPFSLLWVGNVPKYVQKSAKPLPSCEDRVDVVSAPCWIPYGRSVVIELRNIYSFCAASIVKEIETIYPIPGHSMMPIDRCFALTEKNRLQHEKVNTPKYYVKLIASARIKKPFDIVFLEHTLFTPGKDIAEEIPVLRVLDFKKMKSSIPGISKSRSSAEKPKGDDGLESDAEDYESLVFCLYELTNKEELVDEFNKAKGQLVLITETKLKDKGFKIVKDGHGLFYLVAEKHSLSSWGSLFGSQSEFE</sequence>
<organism evidence="2 3">
    <name type="scientific">Ignelater luminosus</name>
    <name type="common">Cucubano</name>
    <name type="synonym">Pyrophorus luminosus</name>
    <dbReference type="NCBI Taxonomy" id="2038154"/>
    <lineage>
        <taxon>Eukaryota</taxon>
        <taxon>Metazoa</taxon>
        <taxon>Ecdysozoa</taxon>
        <taxon>Arthropoda</taxon>
        <taxon>Hexapoda</taxon>
        <taxon>Insecta</taxon>
        <taxon>Pterygota</taxon>
        <taxon>Neoptera</taxon>
        <taxon>Endopterygota</taxon>
        <taxon>Coleoptera</taxon>
        <taxon>Polyphaga</taxon>
        <taxon>Elateriformia</taxon>
        <taxon>Elateroidea</taxon>
        <taxon>Elateridae</taxon>
        <taxon>Agrypninae</taxon>
        <taxon>Pyrophorini</taxon>
        <taxon>Ignelater</taxon>
    </lineage>
</organism>
<evidence type="ECO:0000313" key="2">
    <source>
        <dbReference type="EMBL" id="KAF2887099.1"/>
    </source>
</evidence>
<proteinExistence type="predicted"/>
<evidence type="ECO:0000256" key="1">
    <source>
        <dbReference type="SAM" id="MobiDB-lite"/>
    </source>
</evidence>
<reference evidence="2" key="1">
    <citation type="submission" date="2019-08" db="EMBL/GenBank/DDBJ databases">
        <title>The genome of the North American firefly Photinus pyralis.</title>
        <authorList>
            <consortium name="Photinus pyralis genome working group"/>
            <person name="Fallon T.R."/>
            <person name="Sander Lower S.E."/>
            <person name="Weng J.-K."/>
        </authorList>
    </citation>
    <scope>NUCLEOTIDE SEQUENCE</scope>
    <source>
        <strain evidence="2">TRF0915ILg1</strain>
        <tissue evidence="2">Whole body</tissue>
    </source>
</reference>
<comment type="caution">
    <text evidence="2">The sequence shown here is derived from an EMBL/GenBank/DDBJ whole genome shotgun (WGS) entry which is preliminary data.</text>
</comment>
<dbReference type="EMBL" id="VTPC01085172">
    <property type="protein sequence ID" value="KAF2887099.1"/>
    <property type="molecule type" value="Genomic_DNA"/>
</dbReference>